<dbReference type="RefSeq" id="WP_236456338.1">
    <property type="nucleotide sequence ID" value="NZ_CBCSGE010000014.1"/>
</dbReference>
<keyword evidence="1" id="KW-1133">Transmembrane helix</keyword>
<evidence type="ECO:0000313" key="3">
    <source>
        <dbReference type="Proteomes" id="UP001589607"/>
    </source>
</evidence>
<gene>
    <name evidence="2" type="ORF">ACFFVF_18525</name>
</gene>
<protein>
    <recommendedName>
        <fullName evidence="4">Beta-carotene 15,15'-monooxygenase</fullName>
    </recommendedName>
</protein>
<evidence type="ECO:0000256" key="1">
    <source>
        <dbReference type="SAM" id="Phobius"/>
    </source>
</evidence>
<name>A0ABV5GU70_9FLAO</name>
<keyword evidence="1" id="KW-0472">Membrane</keyword>
<proteinExistence type="predicted"/>
<comment type="caution">
    <text evidence="2">The sequence shown here is derived from an EMBL/GenBank/DDBJ whole genome shotgun (WGS) entry which is preliminary data.</text>
</comment>
<organism evidence="2 3">
    <name type="scientific">Flavobacterium jumunjinense</name>
    <dbReference type="NCBI Taxonomy" id="998845"/>
    <lineage>
        <taxon>Bacteria</taxon>
        <taxon>Pseudomonadati</taxon>
        <taxon>Bacteroidota</taxon>
        <taxon>Flavobacteriia</taxon>
        <taxon>Flavobacteriales</taxon>
        <taxon>Flavobacteriaceae</taxon>
        <taxon>Flavobacterium</taxon>
    </lineage>
</organism>
<accession>A0ABV5GU70</accession>
<keyword evidence="3" id="KW-1185">Reference proteome</keyword>
<sequence>MDELDLLKKDWKKRENSFNQVSENDIYKMLHKRSSSIVKWILIISICEFIFWIGLSLLMKQNDQLTNIYKTDRYNMITISEIVNYIILLCFIFIFYKNYIKINANQSVKELIKNILKTKKTVQVYIKVILFYSAILVIVASVFQFNYNPELLKMYHEIEESGYKNLFIVISLLFVLIYIGLLSLFLWGFYKLIYGILLKKLYKNYEELKKLEL</sequence>
<feature type="transmembrane region" description="Helical" evidence="1">
    <location>
        <begin position="166"/>
        <end position="190"/>
    </location>
</feature>
<feature type="transmembrane region" description="Helical" evidence="1">
    <location>
        <begin position="37"/>
        <end position="57"/>
    </location>
</feature>
<dbReference type="EMBL" id="JBHMEY010000089">
    <property type="protein sequence ID" value="MFB9098506.1"/>
    <property type="molecule type" value="Genomic_DNA"/>
</dbReference>
<evidence type="ECO:0000313" key="2">
    <source>
        <dbReference type="EMBL" id="MFB9098506.1"/>
    </source>
</evidence>
<keyword evidence="1" id="KW-0812">Transmembrane</keyword>
<reference evidence="2 3" key="1">
    <citation type="submission" date="2024-09" db="EMBL/GenBank/DDBJ databases">
        <authorList>
            <person name="Sun Q."/>
            <person name="Mori K."/>
        </authorList>
    </citation>
    <scope>NUCLEOTIDE SEQUENCE [LARGE SCALE GENOMIC DNA]</scope>
    <source>
        <strain evidence="2 3">CECT 7955</strain>
    </source>
</reference>
<dbReference type="Proteomes" id="UP001589607">
    <property type="component" value="Unassembled WGS sequence"/>
</dbReference>
<feature type="transmembrane region" description="Helical" evidence="1">
    <location>
        <begin position="77"/>
        <end position="96"/>
    </location>
</feature>
<evidence type="ECO:0008006" key="4">
    <source>
        <dbReference type="Google" id="ProtNLM"/>
    </source>
</evidence>
<feature type="transmembrane region" description="Helical" evidence="1">
    <location>
        <begin position="124"/>
        <end position="146"/>
    </location>
</feature>